<proteinExistence type="predicted"/>
<reference evidence="3" key="1">
    <citation type="journal article" date="2019" name="Int. J. Syst. Evol. Microbiol.">
        <title>The Global Catalogue of Microorganisms (GCM) 10K type strain sequencing project: providing services to taxonomists for standard genome sequencing and annotation.</title>
        <authorList>
            <consortium name="The Broad Institute Genomics Platform"/>
            <consortium name="The Broad Institute Genome Sequencing Center for Infectious Disease"/>
            <person name="Wu L."/>
            <person name="Ma J."/>
        </authorList>
    </citation>
    <scope>NUCLEOTIDE SEQUENCE [LARGE SCALE GENOMIC DNA]</scope>
    <source>
        <strain evidence="3">KACC 14249</strain>
    </source>
</reference>
<dbReference type="RefSeq" id="WP_345718327.1">
    <property type="nucleotide sequence ID" value="NZ_BAABFP010000008.1"/>
</dbReference>
<comment type="caution">
    <text evidence="2">The sequence shown here is derived from an EMBL/GenBank/DDBJ whole genome shotgun (WGS) entry which is preliminary data.</text>
</comment>
<sequence>MTARSQDDDVPWLSPDQQRDWRSLIALLATLPTALDTQLKCQAGLNAFEYHVLAALSGSPDRTLPMSRLASLSQGSLSRLSHAVTRLEHAGWVRRSSCSTAGRRVDARLTDAGWVKLQESAPGHVREARRLVVDALTPEQLAALGEAARVIVSVANPTVAGQLA</sequence>
<evidence type="ECO:0000313" key="2">
    <source>
        <dbReference type="EMBL" id="MFC6006856.1"/>
    </source>
</evidence>
<dbReference type="EMBL" id="JBHSRD010000003">
    <property type="protein sequence ID" value="MFC6006856.1"/>
    <property type="molecule type" value="Genomic_DNA"/>
</dbReference>
<feature type="domain" description="HTH marR-type" evidence="1">
    <location>
        <begin position="21"/>
        <end position="153"/>
    </location>
</feature>
<dbReference type="PROSITE" id="PS50995">
    <property type="entry name" value="HTH_MARR_2"/>
    <property type="match status" value="1"/>
</dbReference>
<dbReference type="InterPro" id="IPR000835">
    <property type="entry name" value="HTH_MarR-typ"/>
</dbReference>
<dbReference type="Proteomes" id="UP001596189">
    <property type="component" value="Unassembled WGS sequence"/>
</dbReference>
<accession>A0ABW1JCS7</accession>
<name>A0ABW1JCS7_9ACTN</name>
<organism evidence="2 3">
    <name type="scientific">Angustibacter luteus</name>
    <dbReference type="NCBI Taxonomy" id="658456"/>
    <lineage>
        <taxon>Bacteria</taxon>
        <taxon>Bacillati</taxon>
        <taxon>Actinomycetota</taxon>
        <taxon>Actinomycetes</taxon>
        <taxon>Kineosporiales</taxon>
        <taxon>Kineosporiaceae</taxon>
    </lineage>
</organism>
<evidence type="ECO:0000313" key="3">
    <source>
        <dbReference type="Proteomes" id="UP001596189"/>
    </source>
</evidence>
<gene>
    <name evidence="2" type="ORF">ACFQDO_06895</name>
</gene>
<dbReference type="InterPro" id="IPR036388">
    <property type="entry name" value="WH-like_DNA-bd_sf"/>
</dbReference>
<dbReference type="InterPro" id="IPR039422">
    <property type="entry name" value="MarR/SlyA-like"/>
</dbReference>
<evidence type="ECO:0000259" key="1">
    <source>
        <dbReference type="PROSITE" id="PS50995"/>
    </source>
</evidence>
<dbReference type="PANTHER" id="PTHR33164">
    <property type="entry name" value="TRANSCRIPTIONAL REGULATOR, MARR FAMILY"/>
    <property type="match status" value="1"/>
</dbReference>
<dbReference type="SUPFAM" id="SSF46785">
    <property type="entry name" value="Winged helix' DNA-binding domain"/>
    <property type="match status" value="1"/>
</dbReference>
<keyword evidence="3" id="KW-1185">Reference proteome</keyword>
<dbReference type="SMART" id="SM00347">
    <property type="entry name" value="HTH_MARR"/>
    <property type="match status" value="1"/>
</dbReference>
<dbReference type="PANTHER" id="PTHR33164:SF99">
    <property type="entry name" value="MARR FAMILY REGULATORY PROTEIN"/>
    <property type="match status" value="1"/>
</dbReference>
<protein>
    <submittedName>
        <fullName evidence="2">MarR family winged helix-turn-helix transcriptional regulator</fullName>
    </submittedName>
</protein>
<dbReference type="InterPro" id="IPR036390">
    <property type="entry name" value="WH_DNA-bd_sf"/>
</dbReference>
<dbReference type="Gene3D" id="1.10.10.10">
    <property type="entry name" value="Winged helix-like DNA-binding domain superfamily/Winged helix DNA-binding domain"/>
    <property type="match status" value="1"/>
</dbReference>